<dbReference type="InterPro" id="IPR008909">
    <property type="entry name" value="DALR_anticod-bd"/>
</dbReference>
<dbReference type="FunFam" id="1.10.730.10:FF:000006">
    <property type="entry name" value="Arginyl-tRNA synthetase 2, mitochondrial"/>
    <property type="match status" value="1"/>
</dbReference>
<evidence type="ECO:0000259" key="10">
    <source>
        <dbReference type="SMART" id="SM00836"/>
    </source>
</evidence>
<keyword evidence="4 8" id="KW-0067">ATP-binding</keyword>
<dbReference type="SUPFAM" id="SSF52374">
    <property type="entry name" value="Nucleotidylyl transferase"/>
    <property type="match status" value="1"/>
</dbReference>
<dbReference type="InterPro" id="IPR035684">
    <property type="entry name" value="ArgRS_core"/>
</dbReference>
<comment type="similarity">
    <text evidence="1 8 9">Belongs to the class-I aminoacyl-tRNA synthetase family.</text>
</comment>
<comment type="caution">
    <text evidence="12">The sequence shown here is derived from an EMBL/GenBank/DDBJ whole genome shotgun (WGS) entry which is preliminary data.</text>
</comment>
<dbReference type="SMART" id="SM01016">
    <property type="entry name" value="Arg_tRNA_synt_N"/>
    <property type="match status" value="1"/>
</dbReference>
<dbReference type="Gene3D" id="1.10.730.10">
    <property type="entry name" value="Isoleucyl-tRNA Synthetase, Domain 1"/>
    <property type="match status" value="1"/>
</dbReference>
<dbReference type="Pfam" id="PF03485">
    <property type="entry name" value="Arg_tRNA_synt_N"/>
    <property type="match status" value="1"/>
</dbReference>
<dbReference type="HAMAP" id="MF_00123">
    <property type="entry name" value="Arg_tRNA_synth"/>
    <property type="match status" value="1"/>
</dbReference>
<dbReference type="Proteomes" id="UP000177659">
    <property type="component" value="Unassembled WGS sequence"/>
</dbReference>
<dbReference type="InterPro" id="IPR001278">
    <property type="entry name" value="Arg-tRNA-ligase"/>
</dbReference>
<evidence type="ECO:0000256" key="5">
    <source>
        <dbReference type="ARBA" id="ARBA00022917"/>
    </source>
</evidence>
<evidence type="ECO:0000256" key="7">
    <source>
        <dbReference type="ARBA" id="ARBA00049339"/>
    </source>
</evidence>
<comment type="subunit">
    <text evidence="8">Monomer.</text>
</comment>
<dbReference type="AlphaFoldDB" id="A0A1F6D1L4"/>
<dbReference type="NCBIfam" id="TIGR00456">
    <property type="entry name" value="argS"/>
    <property type="match status" value="1"/>
</dbReference>
<sequence>MTLAASLKEAITAALKTLGLSLPEGLQIEHPADLSYGDYAANVALLLAKEAGVNPRELAERIVAALPKIPPTEKVEVAGPGFINFHLSQQFFVDQVRDILKDGERWGRNDTLSGKKVMVEYTDPNPFKEFHIGHLMSNAIGESVSRLVESSGAEVRRANYQGDVGLHVAKALWALMRQGQGVESAEELGKAYAAGAAAYEQDPQAKKEIDEINRKVYARSDKEINQRYDEGRALSLEHFEKIYKKLGTKFDFYFFESETGAIGKDIVETHKDVFEQSDGAIVFRGEKYGLHTRVFLTSEQLPTYEAKDLGLLKVKSEKYPFDISITVTAEEQKEYFKVVKEAMKQVFANLATKVVHITHGMMRLPSGKMSSRTGDVVGGESLLLQAEEEVLGKMRESDIAQKESVAEAIAVAAIKYSVLKQASGRDIIFNLDQALSFEGDSGPYLQYTHARILSLLEKAKAAGVAEKAERADIGVTDVEKLLYRFPEVVERAAHEYEPHYVTNYLIELAGAFNSWYGQERILDDTPAASYKLALAHATAITIHNGLFLLGIKAPERM</sequence>
<dbReference type="EMBL" id="MFLC01000005">
    <property type="protein sequence ID" value="OGG55316.1"/>
    <property type="molecule type" value="Genomic_DNA"/>
</dbReference>
<dbReference type="PANTHER" id="PTHR11956:SF5">
    <property type="entry name" value="ARGININE--TRNA LIGASE, CYTOPLASMIC"/>
    <property type="match status" value="1"/>
</dbReference>
<dbReference type="GO" id="GO:0005737">
    <property type="term" value="C:cytoplasm"/>
    <property type="evidence" value="ECO:0007669"/>
    <property type="project" value="UniProtKB-SubCell"/>
</dbReference>
<dbReference type="SUPFAM" id="SSF47323">
    <property type="entry name" value="Anticodon-binding domain of a subclass of class I aminoacyl-tRNA synthetases"/>
    <property type="match status" value="1"/>
</dbReference>
<evidence type="ECO:0000256" key="4">
    <source>
        <dbReference type="ARBA" id="ARBA00022840"/>
    </source>
</evidence>
<comment type="catalytic activity">
    <reaction evidence="7 8">
        <text>tRNA(Arg) + L-arginine + ATP = L-arginyl-tRNA(Arg) + AMP + diphosphate</text>
        <dbReference type="Rhea" id="RHEA:20301"/>
        <dbReference type="Rhea" id="RHEA-COMP:9658"/>
        <dbReference type="Rhea" id="RHEA-COMP:9673"/>
        <dbReference type="ChEBI" id="CHEBI:30616"/>
        <dbReference type="ChEBI" id="CHEBI:32682"/>
        <dbReference type="ChEBI" id="CHEBI:33019"/>
        <dbReference type="ChEBI" id="CHEBI:78442"/>
        <dbReference type="ChEBI" id="CHEBI:78513"/>
        <dbReference type="ChEBI" id="CHEBI:456215"/>
        <dbReference type="EC" id="6.1.1.19"/>
    </reaction>
</comment>
<feature type="domain" description="DALR anticodon binding" evidence="10">
    <location>
        <begin position="445"/>
        <end position="557"/>
    </location>
</feature>
<dbReference type="InterPro" id="IPR005148">
    <property type="entry name" value="Arg-tRNA-synth_N"/>
</dbReference>
<evidence type="ECO:0000256" key="8">
    <source>
        <dbReference type="HAMAP-Rule" id="MF_00123"/>
    </source>
</evidence>
<dbReference type="GO" id="GO:0004814">
    <property type="term" value="F:arginine-tRNA ligase activity"/>
    <property type="evidence" value="ECO:0007669"/>
    <property type="project" value="UniProtKB-UniRule"/>
</dbReference>
<dbReference type="Gene3D" id="3.30.1360.70">
    <property type="entry name" value="Arginyl tRNA synthetase N-terminal domain"/>
    <property type="match status" value="1"/>
</dbReference>
<dbReference type="Pfam" id="PF00750">
    <property type="entry name" value="tRNA-synt_1d"/>
    <property type="match status" value="1"/>
</dbReference>
<dbReference type="SMART" id="SM00836">
    <property type="entry name" value="DALR_1"/>
    <property type="match status" value="1"/>
</dbReference>
<keyword evidence="5 8" id="KW-0648">Protein biosynthesis</keyword>
<gene>
    <name evidence="8" type="primary">argS</name>
    <name evidence="12" type="ORF">A3D62_01695</name>
</gene>
<dbReference type="GO" id="GO:0006420">
    <property type="term" value="P:arginyl-tRNA aminoacylation"/>
    <property type="evidence" value="ECO:0007669"/>
    <property type="project" value="UniProtKB-UniRule"/>
</dbReference>
<organism evidence="12 13">
    <name type="scientific">Candidatus Kaiserbacteria bacterium RIFCSPHIGHO2_02_FULL_49_11</name>
    <dbReference type="NCBI Taxonomy" id="1798489"/>
    <lineage>
        <taxon>Bacteria</taxon>
        <taxon>Candidatus Kaiseribacteriota</taxon>
    </lineage>
</organism>
<keyword evidence="8" id="KW-0963">Cytoplasm</keyword>
<accession>A0A1F6D1L4</accession>
<dbReference type="InterPro" id="IPR009080">
    <property type="entry name" value="tRNAsynth_Ia_anticodon-bd"/>
</dbReference>
<keyword evidence="3 8" id="KW-0547">Nucleotide-binding</keyword>
<comment type="subcellular location">
    <subcellularLocation>
        <location evidence="8">Cytoplasm</location>
    </subcellularLocation>
</comment>
<keyword evidence="6 8" id="KW-0030">Aminoacyl-tRNA synthetase</keyword>
<feature type="domain" description="Arginyl tRNA synthetase N-terminal" evidence="11">
    <location>
        <begin position="1"/>
        <end position="87"/>
    </location>
</feature>
<evidence type="ECO:0000256" key="1">
    <source>
        <dbReference type="ARBA" id="ARBA00005594"/>
    </source>
</evidence>
<dbReference type="Pfam" id="PF05746">
    <property type="entry name" value="DALR_1"/>
    <property type="match status" value="1"/>
</dbReference>
<dbReference type="GO" id="GO:0005524">
    <property type="term" value="F:ATP binding"/>
    <property type="evidence" value="ECO:0007669"/>
    <property type="project" value="UniProtKB-UniRule"/>
</dbReference>
<keyword evidence="2 8" id="KW-0436">Ligase</keyword>
<evidence type="ECO:0000256" key="9">
    <source>
        <dbReference type="RuleBase" id="RU363038"/>
    </source>
</evidence>
<dbReference type="PANTHER" id="PTHR11956">
    <property type="entry name" value="ARGINYL-TRNA SYNTHETASE"/>
    <property type="match status" value="1"/>
</dbReference>
<dbReference type="InterPro" id="IPR014729">
    <property type="entry name" value="Rossmann-like_a/b/a_fold"/>
</dbReference>
<dbReference type="InterPro" id="IPR036695">
    <property type="entry name" value="Arg-tRNA-synth_N_sf"/>
</dbReference>
<name>A0A1F6D1L4_9BACT</name>
<protein>
    <recommendedName>
        <fullName evidence="8">Arginine--tRNA ligase</fullName>
        <ecNumber evidence="8">6.1.1.19</ecNumber>
    </recommendedName>
    <alternativeName>
        <fullName evidence="8">Arginyl-tRNA synthetase</fullName>
        <shortName evidence="8">ArgRS</shortName>
    </alternativeName>
</protein>
<dbReference type="EC" id="6.1.1.19" evidence="8"/>
<evidence type="ECO:0000256" key="3">
    <source>
        <dbReference type="ARBA" id="ARBA00022741"/>
    </source>
</evidence>
<dbReference type="Gene3D" id="3.40.50.620">
    <property type="entry name" value="HUPs"/>
    <property type="match status" value="1"/>
</dbReference>
<evidence type="ECO:0000256" key="2">
    <source>
        <dbReference type="ARBA" id="ARBA00022598"/>
    </source>
</evidence>
<proteinExistence type="inferred from homology"/>
<evidence type="ECO:0000259" key="11">
    <source>
        <dbReference type="SMART" id="SM01016"/>
    </source>
</evidence>
<feature type="short sequence motif" description="'HIGH' region" evidence="8">
    <location>
        <begin position="124"/>
        <end position="134"/>
    </location>
</feature>
<evidence type="ECO:0000313" key="12">
    <source>
        <dbReference type="EMBL" id="OGG55316.1"/>
    </source>
</evidence>
<reference evidence="12 13" key="1">
    <citation type="journal article" date="2016" name="Nat. Commun.">
        <title>Thousands of microbial genomes shed light on interconnected biogeochemical processes in an aquifer system.</title>
        <authorList>
            <person name="Anantharaman K."/>
            <person name="Brown C.T."/>
            <person name="Hug L.A."/>
            <person name="Sharon I."/>
            <person name="Castelle C.J."/>
            <person name="Probst A.J."/>
            <person name="Thomas B.C."/>
            <person name="Singh A."/>
            <person name="Wilkins M.J."/>
            <person name="Karaoz U."/>
            <person name="Brodie E.L."/>
            <person name="Williams K.H."/>
            <person name="Hubbard S.S."/>
            <person name="Banfield J.F."/>
        </authorList>
    </citation>
    <scope>NUCLEOTIDE SEQUENCE [LARGE SCALE GENOMIC DNA]</scope>
</reference>
<evidence type="ECO:0000256" key="6">
    <source>
        <dbReference type="ARBA" id="ARBA00023146"/>
    </source>
</evidence>
<evidence type="ECO:0000313" key="13">
    <source>
        <dbReference type="Proteomes" id="UP000177659"/>
    </source>
</evidence>
<dbReference type="PRINTS" id="PR01038">
    <property type="entry name" value="TRNASYNTHARG"/>
</dbReference>
<dbReference type="SUPFAM" id="SSF55190">
    <property type="entry name" value="Arginyl-tRNA synthetase (ArgRS), N-terminal 'additional' domain"/>
    <property type="match status" value="1"/>
</dbReference>